<sequence>MVMLLELSYKEVFPIPNNVQRIQEITQHMIHHMMLALNLNIVLHQILLNVSQLQCVSETKSYKQLLVNQESQQQSNIVESTTCMKIHHKKNNRIINDRYRQESISCQYQNRFEQFKIQKMSLIQLEIQSNNIKQNNSLKFLFFYLHQYRPQCGLNFYFLFIVLFPIQPKMKTHIIELKQEKFRKYNWQCYNVEYLISSKCLLNTDQFSQNKSHQLPG</sequence>
<dbReference type="Proteomes" id="UP000683925">
    <property type="component" value="Unassembled WGS sequence"/>
</dbReference>
<protein>
    <submittedName>
        <fullName evidence="1">Uncharacterized protein</fullName>
    </submittedName>
</protein>
<name>A0A8S1SSF9_PAROT</name>
<reference evidence="1" key="1">
    <citation type="submission" date="2021-01" db="EMBL/GenBank/DDBJ databases">
        <authorList>
            <consortium name="Genoscope - CEA"/>
            <person name="William W."/>
        </authorList>
    </citation>
    <scope>NUCLEOTIDE SEQUENCE</scope>
</reference>
<dbReference type="AlphaFoldDB" id="A0A8S1SSF9"/>
<accession>A0A8S1SSF9</accession>
<organism evidence="1 2">
    <name type="scientific">Paramecium octaurelia</name>
    <dbReference type="NCBI Taxonomy" id="43137"/>
    <lineage>
        <taxon>Eukaryota</taxon>
        <taxon>Sar</taxon>
        <taxon>Alveolata</taxon>
        <taxon>Ciliophora</taxon>
        <taxon>Intramacronucleata</taxon>
        <taxon>Oligohymenophorea</taxon>
        <taxon>Peniculida</taxon>
        <taxon>Parameciidae</taxon>
        <taxon>Paramecium</taxon>
    </lineage>
</organism>
<comment type="caution">
    <text evidence="1">The sequence shown here is derived from an EMBL/GenBank/DDBJ whole genome shotgun (WGS) entry which is preliminary data.</text>
</comment>
<dbReference type="EMBL" id="CAJJDP010000012">
    <property type="protein sequence ID" value="CAD8142326.1"/>
    <property type="molecule type" value="Genomic_DNA"/>
</dbReference>
<keyword evidence="2" id="KW-1185">Reference proteome</keyword>
<gene>
    <name evidence="1" type="ORF">POCTA_138.1.T0130423</name>
</gene>
<evidence type="ECO:0000313" key="1">
    <source>
        <dbReference type="EMBL" id="CAD8142326.1"/>
    </source>
</evidence>
<evidence type="ECO:0000313" key="2">
    <source>
        <dbReference type="Proteomes" id="UP000683925"/>
    </source>
</evidence>
<proteinExistence type="predicted"/>